<evidence type="ECO:0000313" key="3">
    <source>
        <dbReference type="Proteomes" id="UP000011834"/>
    </source>
</evidence>
<keyword evidence="1" id="KW-0812">Transmembrane</keyword>
<feature type="transmembrane region" description="Helical" evidence="1">
    <location>
        <begin position="274"/>
        <end position="292"/>
    </location>
</feature>
<protein>
    <submittedName>
        <fullName evidence="2">Uncharacterized protein</fullName>
    </submittedName>
</protein>
<dbReference type="HOGENOM" id="CLU_784860_0_0_6"/>
<reference evidence="2 3" key="1">
    <citation type="journal article" date="2012" name="BMC Genomics">
        <title>Whole-genome sequencing and identification of Morganella morganii KT pathogenicity-related genes.</title>
        <authorList>
            <person name="Chen Y.T."/>
            <person name="Peng H.L."/>
            <person name="Shia W.C."/>
            <person name="Hsu F.R."/>
            <person name="Ken C.F."/>
            <person name="Tsao Y.M."/>
            <person name="Chen C.H."/>
            <person name="Liu C.E."/>
            <person name="Hsieh M.F."/>
            <person name="Chen H.C."/>
            <person name="Tang C.Y."/>
            <person name="Ku T.H."/>
        </authorList>
    </citation>
    <scope>NUCLEOTIDE SEQUENCE [LARGE SCALE GENOMIC DNA]</scope>
    <source>
        <strain evidence="2 3">KT</strain>
    </source>
</reference>
<dbReference type="AlphaFoldDB" id="M1SHY6"/>
<feature type="transmembrane region" description="Helical" evidence="1">
    <location>
        <begin position="98"/>
        <end position="116"/>
    </location>
</feature>
<gene>
    <name evidence="2" type="ORF">MU9_555</name>
</gene>
<evidence type="ECO:0000313" key="2">
    <source>
        <dbReference type="EMBL" id="AGG29601.1"/>
    </source>
</evidence>
<feature type="transmembrane region" description="Helical" evidence="1">
    <location>
        <begin position="188"/>
        <end position="205"/>
    </location>
</feature>
<organism evidence="2 3">
    <name type="scientific">Morganella morganii subsp. morganii KT</name>
    <dbReference type="NCBI Taxonomy" id="1124991"/>
    <lineage>
        <taxon>Bacteria</taxon>
        <taxon>Pseudomonadati</taxon>
        <taxon>Pseudomonadota</taxon>
        <taxon>Gammaproteobacteria</taxon>
        <taxon>Enterobacterales</taxon>
        <taxon>Morganellaceae</taxon>
        <taxon>Morganella</taxon>
    </lineage>
</organism>
<feature type="transmembrane region" description="Helical" evidence="1">
    <location>
        <begin position="153"/>
        <end position="172"/>
    </location>
</feature>
<keyword evidence="3" id="KW-1185">Reference proteome</keyword>
<dbReference type="RefSeq" id="WP_015422381.1">
    <property type="nucleotide sequence ID" value="NC_020418.1"/>
</dbReference>
<feature type="transmembrane region" description="Helical" evidence="1">
    <location>
        <begin position="128"/>
        <end position="147"/>
    </location>
</feature>
<keyword evidence="1" id="KW-1133">Transmembrane helix</keyword>
<keyword evidence="1" id="KW-0472">Membrane</keyword>
<feature type="transmembrane region" description="Helical" evidence="1">
    <location>
        <begin position="325"/>
        <end position="345"/>
    </location>
</feature>
<dbReference type="KEGG" id="mmk:MU9_555"/>
<feature type="transmembrane region" description="Helical" evidence="1">
    <location>
        <begin position="12"/>
        <end position="33"/>
    </location>
</feature>
<dbReference type="EMBL" id="CP004345">
    <property type="protein sequence ID" value="AGG29601.1"/>
    <property type="molecule type" value="Genomic_DNA"/>
</dbReference>
<feature type="transmembrane region" description="Helical" evidence="1">
    <location>
        <begin position="73"/>
        <end position="92"/>
    </location>
</feature>
<feature type="transmembrane region" description="Helical" evidence="1">
    <location>
        <begin position="39"/>
        <end position="61"/>
    </location>
</feature>
<feature type="transmembrane region" description="Helical" evidence="1">
    <location>
        <begin position="217"/>
        <end position="239"/>
    </location>
</feature>
<feature type="transmembrane region" description="Helical" evidence="1">
    <location>
        <begin position="299"/>
        <end position="319"/>
    </location>
</feature>
<dbReference type="Proteomes" id="UP000011834">
    <property type="component" value="Chromosome"/>
</dbReference>
<sequence>MTLYKTNLIITFNIALVFLFKSIAPGLSILDIFNDAQIYYFFQTTAIIQLYVFVISLGHTSDKEFSFFNVRQIIHLIVRSIFLSLILIFFDIANISEMIFPFLFALMIVFSSIIDFRMKFYSLFISRLYFVFFVLLLSFILSLLTLSTIYSRVFIQVVPFFLFSLFLFLLNLKNKNIWLDHNNNKSSINFNLLFYAFLTSIYVFIDRRYVADYGDSYNRYIFILINISSFMIFFMDYFFKRKNTPISYFKIALAIYNIFILLAMLLIWEYAVVFSYLSISLFQFFGFSLYAIYKNKITLIIITSFFIFVCSVIVLSPYMKIEFENTYLIIFIIQIIFSLLLIFSFGRKNKLIC</sequence>
<proteinExistence type="predicted"/>
<name>M1SHY6_MORMO</name>
<feature type="transmembrane region" description="Helical" evidence="1">
    <location>
        <begin position="251"/>
        <end position="268"/>
    </location>
</feature>
<evidence type="ECO:0000256" key="1">
    <source>
        <dbReference type="SAM" id="Phobius"/>
    </source>
</evidence>
<accession>M1SHY6</accession>
<dbReference type="GeneID" id="93362197"/>